<dbReference type="eggNOG" id="ENOG502RA5I">
    <property type="taxonomic scope" value="Eukaryota"/>
</dbReference>
<reference evidence="1 2" key="1">
    <citation type="journal article" date="2011" name="Nat. Biotechnol.">
        <title>Comparative genomic analysis of the thermophilic biomass-degrading fungi Myceliophthora thermophila and Thielavia terrestris.</title>
        <authorList>
            <person name="Berka R.M."/>
            <person name="Grigoriev I.V."/>
            <person name="Otillar R."/>
            <person name="Salamov A."/>
            <person name="Grimwood J."/>
            <person name="Reid I."/>
            <person name="Ishmael N."/>
            <person name="John T."/>
            <person name="Darmond C."/>
            <person name="Moisan M.-C."/>
            <person name="Henrissat B."/>
            <person name="Coutinho P.M."/>
            <person name="Lombard V."/>
            <person name="Natvig D.O."/>
            <person name="Lindquist E."/>
            <person name="Schmutz J."/>
            <person name="Lucas S."/>
            <person name="Harris P."/>
            <person name="Powlowski J."/>
            <person name="Bellemare A."/>
            <person name="Taylor D."/>
            <person name="Butler G."/>
            <person name="de Vries R.P."/>
            <person name="Allijn I.E."/>
            <person name="van den Brink J."/>
            <person name="Ushinsky S."/>
            <person name="Storms R."/>
            <person name="Powell A.J."/>
            <person name="Paulsen I.T."/>
            <person name="Elbourne L.D.H."/>
            <person name="Baker S.E."/>
            <person name="Magnuson J."/>
            <person name="LaBoissiere S."/>
            <person name="Clutterbuck A.J."/>
            <person name="Martinez D."/>
            <person name="Wogulis M."/>
            <person name="de Leon A.L."/>
            <person name="Rey M.W."/>
            <person name="Tsang A."/>
        </authorList>
    </citation>
    <scope>NUCLEOTIDE SEQUENCE [LARGE SCALE GENOMIC DNA]</scope>
    <source>
        <strain evidence="2">ATCC 42464 / BCRC 31852 / DSM 1799</strain>
    </source>
</reference>
<dbReference type="VEuPathDB" id="FungiDB:MYCTH_2045420"/>
<name>G2QIA3_THET4</name>
<dbReference type="AlphaFoldDB" id="G2QIA3"/>
<dbReference type="RefSeq" id="XP_003664729.1">
    <property type="nucleotide sequence ID" value="XM_003664681.1"/>
</dbReference>
<dbReference type="OMA" id="WECCNES"/>
<dbReference type="EMBL" id="CP003006">
    <property type="protein sequence ID" value="AEO59484.1"/>
    <property type="molecule type" value="Genomic_DNA"/>
</dbReference>
<proteinExistence type="predicted"/>
<dbReference type="OrthoDB" id="4567474at2759"/>
<sequence length="124" mass="12623">KCGDTICQAGLTCCNPSCGICVKPGMKCTMQACTKSSPAPPVVTPREDDKTTQCGPARCKEGTECCNESCGICVEPGNGCTKQLCLPAGEVCGNKVCAEGLVCCNESCGLCAPPDGGCTMQLCL</sequence>
<evidence type="ECO:0000313" key="1">
    <source>
        <dbReference type="EMBL" id="AEO59484.1"/>
    </source>
</evidence>
<gene>
    <name evidence="1" type="ORF">MYCTH_2045420</name>
</gene>
<keyword evidence="2" id="KW-1185">Reference proteome</keyword>
<dbReference type="GeneID" id="11506474"/>
<feature type="non-terminal residue" evidence="1">
    <location>
        <position position="1"/>
    </location>
</feature>
<dbReference type="KEGG" id="mtm:MYCTH_2045420"/>
<dbReference type="InParanoid" id="G2QIA3"/>
<feature type="non-terminal residue" evidence="1">
    <location>
        <position position="124"/>
    </location>
</feature>
<accession>G2QIA3</accession>
<dbReference type="HOGENOM" id="CLU_2009500_0_0_1"/>
<dbReference type="STRING" id="573729.G2QIA3"/>
<dbReference type="Proteomes" id="UP000007322">
    <property type="component" value="Chromosome 5"/>
</dbReference>
<evidence type="ECO:0000313" key="2">
    <source>
        <dbReference type="Proteomes" id="UP000007322"/>
    </source>
</evidence>
<organism evidence="1 2">
    <name type="scientific">Thermothelomyces thermophilus (strain ATCC 42464 / BCRC 31852 / DSM 1799)</name>
    <name type="common">Sporotrichum thermophile</name>
    <dbReference type="NCBI Taxonomy" id="573729"/>
    <lineage>
        <taxon>Eukaryota</taxon>
        <taxon>Fungi</taxon>
        <taxon>Dikarya</taxon>
        <taxon>Ascomycota</taxon>
        <taxon>Pezizomycotina</taxon>
        <taxon>Sordariomycetes</taxon>
        <taxon>Sordariomycetidae</taxon>
        <taxon>Sordariales</taxon>
        <taxon>Chaetomiaceae</taxon>
        <taxon>Thermothelomyces</taxon>
    </lineage>
</organism>
<protein>
    <submittedName>
        <fullName evidence="1">Uncharacterized protein</fullName>
    </submittedName>
</protein>